<evidence type="ECO:0000256" key="6">
    <source>
        <dbReference type="SAM" id="Coils"/>
    </source>
</evidence>
<sequence>MEVLDSNSQLKESEVQSAEINYNCRLPRDINLGVNPGVKGKGEADINLLVACKVQLSYEVIRWKTETLRLQKERDCAQLQSKELDQMVVKLREKTRELEDRLMQAEDEKRHLKSTSFNVEKERACLLQKLNYSINKCSSLESSLKPEGSRPQVLESRKFGLTPQEDWREVSQKMLQQMKNEMRELQEMSVQYHALEKENSQDISNETDVDNKEVKIELSNLLCEAQSMKQQFLEQRKKLELILQTVISGGFSKQDQVFLNKSRDMDSLYADVQSLASSNPRRMSAEDYRLHFSKQLENTSDAKKMARKVQNFLKSPDLCVFPKDSTVTAKDLNSSDRSHCFPDKAEVASAMKIEDSEKVCPICQITFRASISQTDFEEHVVNHLERESASLLDQYVIV</sequence>
<comment type="caution">
    <text evidence="8">The sequence shown here is derived from an EMBL/GenBank/DDBJ whole genome shotgun (WGS) entry which is preliminary data.</text>
</comment>
<keyword evidence="2 5" id="KW-0863">Zinc-finger</keyword>
<evidence type="ECO:0000256" key="5">
    <source>
        <dbReference type="PROSITE-ProRule" id="PRU01253"/>
    </source>
</evidence>
<dbReference type="Proteomes" id="UP000807504">
    <property type="component" value="Unassembled WGS sequence"/>
</dbReference>
<reference evidence="8" key="2">
    <citation type="submission" date="2020-06" db="EMBL/GenBank/DDBJ databases">
        <authorList>
            <person name="Sheffer M."/>
        </authorList>
    </citation>
    <scope>NUCLEOTIDE SEQUENCE</scope>
</reference>
<feature type="coiled-coil region" evidence="6">
    <location>
        <begin position="81"/>
        <end position="115"/>
    </location>
</feature>
<evidence type="ECO:0000313" key="9">
    <source>
        <dbReference type="Proteomes" id="UP000807504"/>
    </source>
</evidence>
<feature type="domain" description="UBZ1-type" evidence="7">
    <location>
        <begin position="357"/>
        <end position="383"/>
    </location>
</feature>
<evidence type="ECO:0000256" key="1">
    <source>
        <dbReference type="ARBA" id="ARBA00022723"/>
    </source>
</evidence>
<reference evidence="8" key="1">
    <citation type="journal article" date="2020" name="bioRxiv">
        <title>Chromosome-level reference genome of the European wasp spider Argiope bruennichi: a resource for studies on range expansion and evolutionary adaptation.</title>
        <authorList>
            <person name="Sheffer M.M."/>
            <person name="Hoppe A."/>
            <person name="Krehenwinkel H."/>
            <person name="Uhl G."/>
            <person name="Kuss A.W."/>
            <person name="Jensen L."/>
            <person name="Jensen C."/>
            <person name="Gillespie R.G."/>
            <person name="Hoff K.J."/>
            <person name="Prost S."/>
        </authorList>
    </citation>
    <scope>NUCLEOTIDE SEQUENCE</scope>
</reference>
<dbReference type="GO" id="GO:0008270">
    <property type="term" value="F:zinc ion binding"/>
    <property type="evidence" value="ECO:0007669"/>
    <property type="project" value="UniProtKB-KW"/>
</dbReference>
<dbReference type="CDD" id="cd21965">
    <property type="entry name" value="Zn-C2H2_CALCOCO1_TAX1BP1_like"/>
    <property type="match status" value="1"/>
</dbReference>
<keyword evidence="1" id="KW-0479">Metal-binding</keyword>
<evidence type="ECO:0000256" key="4">
    <source>
        <dbReference type="ARBA" id="ARBA00023054"/>
    </source>
</evidence>
<evidence type="ECO:0000259" key="7">
    <source>
        <dbReference type="PROSITE" id="PS51905"/>
    </source>
</evidence>
<accession>A0A8T0F9F2</accession>
<dbReference type="PROSITE" id="PS51905">
    <property type="entry name" value="ZF_UBZ1"/>
    <property type="match status" value="1"/>
</dbReference>
<dbReference type="Pfam" id="PF18112">
    <property type="entry name" value="Zn-C2H2_12"/>
    <property type="match status" value="1"/>
</dbReference>
<organism evidence="8 9">
    <name type="scientific">Argiope bruennichi</name>
    <name type="common">Wasp spider</name>
    <name type="synonym">Aranea bruennichi</name>
    <dbReference type="NCBI Taxonomy" id="94029"/>
    <lineage>
        <taxon>Eukaryota</taxon>
        <taxon>Metazoa</taxon>
        <taxon>Ecdysozoa</taxon>
        <taxon>Arthropoda</taxon>
        <taxon>Chelicerata</taxon>
        <taxon>Arachnida</taxon>
        <taxon>Araneae</taxon>
        <taxon>Araneomorphae</taxon>
        <taxon>Entelegynae</taxon>
        <taxon>Araneoidea</taxon>
        <taxon>Araneidae</taxon>
        <taxon>Argiope</taxon>
    </lineage>
</organism>
<gene>
    <name evidence="8" type="ORF">HNY73_007834</name>
</gene>
<evidence type="ECO:0000256" key="3">
    <source>
        <dbReference type="ARBA" id="ARBA00022833"/>
    </source>
</evidence>
<keyword evidence="3" id="KW-0862">Zinc</keyword>
<feature type="coiled-coil region" evidence="6">
    <location>
        <begin position="168"/>
        <end position="231"/>
    </location>
</feature>
<dbReference type="InterPro" id="IPR041641">
    <property type="entry name" value="CALCOCO1/2_Zn_UBZ1"/>
</dbReference>
<proteinExistence type="predicted"/>
<dbReference type="EMBL" id="JABXBU010000015">
    <property type="protein sequence ID" value="KAF8786069.1"/>
    <property type="molecule type" value="Genomic_DNA"/>
</dbReference>
<evidence type="ECO:0000256" key="2">
    <source>
        <dbReference type="ARBA" id="ARBA00022771"/>
    </source>
</evidence>
<dbReference type="AlphaFoldDB" id="A0A8T0F9F2"/>
<name>A0A8T0F9F2_ARGBR</name>
<keyword evidence="4 6" id="KW-0175">Coiled coil</keyword>
<dbReference type="Gene3D" id="6.20.250.40">
    <property type="match status" value="1"/>
</dbReference>
<keyword evidence="9" id="KW-1185">Reference proteome</keyword>
<protein>
    <recommendedName>
        <fullName evidence="7">UBZ1-type domain-containing protein</fullName>
    </recommendedName>
</protein>
<evidence type="ECO:0000313" key="8">
    <source>
        <dbReference type="EMBL" id="KAF8786069.1"/>
    </source>
</evidence>